<keyword evidence="2" id="KW-1185">Reference proteome</keyword>
<comment type="caution">
    <text evidence="1">The sequence shown here is derived from an EMBL/GenBank/DDBJ whole genome shotgun (WGS) entry which is preliminary data.</text>
</comment>
<evidence type="ECO:0000313" key="1">
    <source>
        <dbReference type="EMBL" id="GFS10661.1"/>
    </source>
</evidence>
<dbReference type="AlphaFoldDB" id="A0AAV4INY2"/>
<reference evidence="1 2" key="1">
    <citation type="journal article" date="2021" name="Elife">
        <title>Chloroplast acquisition without the gene transfer in kleptoplastic sea slugs, Plakobranchus ocellatus.</title>
        <authorList>
            <person name="Maeda T."/>
            <person name="Takahashi S."/>
            <person name="Yoshida T."/>
            <person name="Shimamura S."/>
            <person name="Takaki Y."/>
            <person name="Nagai Y."/>
            <person name="Toyoda A."/>
            <person name="Suzuki Y."/>
            <person name="Arimoto A."/>
            <person name="Ishii H."/>
            <person name="Satoh N."/>
            <person name="Nishiyama T."/>
            <person name="Hasebe M."/>
            <person name="Maruyama T."/>
            <person name="Minagawa J."/>
            <person name="Obokata J."/>
            <person name="Shigenobu S."/>
        </authorList>
    </citation>
    <scope>NUCLEOTIDE SEQUENCE [LARGE SCALE GENOMIC DNA]</scope>
</reference>
<sequence>MQSLHSDFYMRKVSSQCIRLAVFYLCLVSPLDAEFITMTNPSKLSSDGGFIREGQPLELDCNLELLNATLRTIPSIITISRAKDNRSEEAVVFTVQPFSAISTEPVKILELAYKNKNKSYSISIVQVPETLMQFS</sequence>
<accession>A0AAV4INY2</accession>
<gene>
    <name evidence="1" type="ORF">ElyMa_003066900</name>
</gene>
<organism evidence="1 2">
    <name type="scientific">Elysia marginata</name>
    <dbReference type="NCBI Taxonomy" id="1093978"/>
    <lineage>
        <taxon>Eukaryota</taxon>
        <taxon>Metazoa</taxon>
        <taxon>Spiralia</taxon>
        <taxon>Lophotrochozoa</taxon>
        <taxon>Mollusca</taxon>
        <taxon>Gastropoda</taxon>
        <taxon>Heterobranchia</taxon>
        <taxon>Euthyneura</taxon>
        <taxon>Panpulmonata</taxon>
        <taxon>Sacoglossa</taxon>
        <taxon>Placobranchoidea</taxon>
        <taxon>Plakobranchidae</taxon>
        <taxon>Elysia</taxon>
    </lineage>
</organism>
<protein>
    <submittedName>
        <fullName evidence="1">Uncharacterized protein</fullName>
    </submittedName>
</protein>
<dbReference type="EMBL" id="BMAT01006343">
    <property type="protein sequence ID" value="GFS10661.1"/>
    <property type="molecule type" value="Genomic_DNA"/>
</dbReference>
<dbReference type="Proteomes" id="UP000762676">
    <property type="component" value="Unassembled WGS sequence"/>
</dbReference>
<proteinExistence type="predicted"/>
<evidence type="ECO:0000313" key="2">
    <source>
        <dbReference type="Proteomes" id="UP000762676"/>
    </source>
</evidence>
<name>A0AAV4INY2_9GAST</name>